<evidence type="ECO:0008006" key="3">
    <source>
        <dbReference type="Google" id="ProtNLM"/>
    </source>
</evidence>
<accession>A0A9D3VFK2</accession>
<proteinExistence type="predicted"/>
<gene>
    <name evidence="1" type="ORF">J1N35_021829</name>
</gene>
<name>A0A9D3VFK2_9ROSI</name>
<keyword evidence="2" id="KW-1185">Reference proteome</keyword>
<sequence>EKTLTLYCDDSATIANTNETRNYKRKKHIDHKYRIIMETITDRIVDVVKVTSAVNLMDLFTKTLLAMSFEKHVDSMRMHNTTHLLH</sequence>
<feature type="non-terminal residue" evidence="1">
    <location>
        <position position="1"/>
    </location>
</feature>
<dbReference type="EMBL" id="JAIQCV010000007">
    <property type="protein sequence ID" value="KAH1082068.1"/>
    <property type="molecule type" value="Genomic_DNA"/>
</dbReference>
<comment type="caution">
    <text evidence="1">The sequence shown here is derived from an EMBL/GenBank/DDBJ whole genome shotgun (WGS) entry which is preliminary data.</text>
</comment>
<organism evidence="1 2">
    <name type="scientific">Gossypium stocksii</name>
    <dbReference type="NCBI Taxonomy" id="47602"/>
    <lineage>
        <taxon>Eukaryota</taxon>
        <taxon>Viridiplantae</taxon>
        <taxon>Streptophyta</taxon>
        <taxon>Embryophyta</taxon>
        <taxon>Tracheophyta</taxon>
        <taxon>Spermatophyta</taxon>
        <taxon>Magnoliopsida</taxon>
        <taxon>eudicotyledons</taxon>
        <taxon>Gunneridae</taxon>
        <taxon>Pentapetalae</taxon>
        <taxon>rosids</taxon>
        <taxon>malvids</taxon>
        <taxon>Malvales</taxon>
        <taxon>Malvaceae</taxon>
        <taxon>Malvoideae</taxon>
        <taxon>Gossypium</taxon>
    </lineage>
</organism>
<dbReference type="AlphaFoldDB" id="A0A9D3VFK2"/>
<protein>
    <recommendedName>
        <fullName evidence="3">Retrovirus-related pol polyprotein from transposon tnt 1-94</fullName>
    </recommendedName>
</protein>
<dbReference type="OrthoDB" id="994562at2759"/>
<dbReference type="Proteomes" id="UP000828251">
    <property type="component" value="Unassembled WGS sequence"/>
</dbReference>
<reference evidence="1 2" key="1">
    <citation type="journal article" date="2021" name="Plant Biotechnol. J.">
        <title>Multi-omics assisted identification of the key and species-specific regulatory components of drought-tolerant mechanisms in Gossypium stocksii.</title>
        <authorList>
            <person name="Yu D."/>
            <person name="Ke L."/>
            <person name="Zhang D."/>
            <person name="Wu Y."/>
            <person name="Sun Y."/>
            <person name="Mei J."/>
            <person name="Sun J."/>
            <person name="Sun Y."/>
        </authorList>
    </citation>
    <scope>NUCLEOTIDE SEQUENCE [LARGE SCALE GENOMIC DNA]</scope>
    <source>
        <strain evidence="2">cv. E1</strain>
        <tissue evidence="1">Leaf</tissue>
    </source>
</reference>
<evidence type="ECO:0000313" key="2">
    <source>
        <dbReference type="Proteomes" id="UP000828251"/>
    </source>
</evidence>
<evidence type="ECO:0000313" key="1">
    <source>
        <dbReference type="EMBL" id="KAH1082068.1"/>
    </source>
</evidence>